<feature type="compositionally biased region" description="Polar residues" evidence="1">
    <location>
        <begin position="351"/>
        <end position="361"/>
    </location>
</feature>
<dbReference type="Pfam" id="PF12329">
    <property type="entry name" value="TMF_DNA_bd"/>
    <property type="match status" value="1"/>
</dbReference>
<evidence type="ECO:0000256" key="1">
    <source>
        <dbReference type="SAM" id="MobiDB-lite"/>
    </source>
</evidence>
<proteinExistence type="predicted"/>
<feature type="compositionally biased region" description="Basic and acidic residues" evidence="1">
    <location>
        <begin position="265"/>
        <end position="283"/>
    </location>
</feature>
<feature type="compositionally biased region" description="Basic and acidic residues" evidence="1">
    <location>
        <begin position="217"/>
        <end position="235"/>
    </location>
</feature>
<feature type="compositionally biased region" description="Low complexity" evidence="1">
    <location>
        <begin position="73"/>
        <end position="84"/>
    </location>
</feature>
<reference evidence="2 3" key="1">
    <citation type="submission" date="2023-04" db="EMBL/GenBank/DDBJ databases">
        <title>Genome of Basidiobolus ranarum AG-B5.</title>
        <authorList>
            <person name="Stajich J.E."/>
            <person name="Carter-House D."/>
            <person name="Gryganskyi A."/>
        </authorList>
    </citation>
    <scope>NUCLEOTIDE SEQUENCE [LARGE SCALE GENOMIC DNA]</scope>
    <source>
        <strain evidence="2 3">AG-B5</strain>
    </source>
</reference>
<dbReference type="EMBL" id="JASJQH010009333">
    <property type="protein sequence ID" value="KAK9680004.1"/>
    <property type="molecule type" value="Genomic_DNA"/>
</dbReference>
<feature type="region of interest" description="Disordered" evidence="1">
    <location>
        <begin position="1"/>
        <end position="189"/>
    </location>
</feature>
<name>A0ABR2VM47_9FUNG</name>
<feature type="compositionally biased region" description="Polar residues" evidence="1">
    <location>
        <begin position="322"/>
        <end position="336"/>
    </location>
</feature>
<protein>
    <submittedName>
        <fullName evidence="2">Uncharacterized protein</fullName>
    </submittedName>
</protein>
<feature type="compositionally biased region" description="Basic and acidic residues" evidence="1">
    <location>
        <begin position="384"/>
        <end position="394"/>
    </location>
</feature>
<feature type="region of interest" description="Disordered" evidence="1">
    <location>
        <begin position="214"/>
        <end position="235"/>
    </location>
</feature>
<feature type="region of interest" description="Disordered" evidence="1">
    <location>
        <begin position="420"/>
        <end position="450"/>
    </location>
</feature>
<gene>
    <name evidence="2" type="ORF">K7432_016076</name>
</gene>
<feature type="compositionally biased region" description="Basic and acidic residues" evidence="1">
    <location>
        <begin position="303"/>
        <end position="320"/>
    </location>
</feature>
<dbReference type="InterPro" id="IPR022092">
    <property type="entry name" value="TMF_DNA-bd"/>
</dbReference>
<organism evidence="2 3">
    <name type="scientific">Basidiobolus ranarum</name>
    <dbReference type="NCBI Taxonomy" id="34480"/>
    <lineage>
        <taxon>Eukaryota</taxon>
        <taxon>Fungi</taxon>
        <taxon>Fungi incertae sedis</taxon>
        <taxon>Zoopagomycota</taxon>
        <taxon>Entomophthoromycotina</taxon>
        <taxon>Basidiobolomycetes</taxon>
        <taxon>Basidiobolales</taxon>
        <taxon>Basidiobolaceae</taxon>
        <taxon>Basidiobolus</taxon>
    </lineage>
</organism>
<feature type="compositionally biased region" description="Polar residues" evidence="1">
    <location>
        <begin position="96"/>
        <end position="120"/>
    </location>
</feature>
<evidence type="ECO:0000313" key="2">
    <source>
        <dbReference type="EMBL" id="KAK9680004.1"/>
    </source>
</evidence>
<evidence type="ECO:0000313" key="3">
    <source>
        <dbReference type="Proteomes" id="UP001479436"/>
    </source>
</evidence>
<feature type="compositionally biased region" description="Polar residues" evidence="1">
    <location>
        <begin position="168"/>
        <end position="184"/>
    </location>
</feature>
<comment type="caution">
    <text evidence="2">The sequence shown here is derived from an EMBL/GenBank/DDBJ whole genome shotgun (WGS) entry which is preliminary data.</text>
</comment>
<sequence>MSFLNKNGQVEGTQNNRPGNSSWGGFLKQAINSVETSLEKAAQDKQIEQEPLTKSKPTPNPTKPSLDQDRLAARLAAAVSSANVPKKSPKGRKSKASANKKQLDKTSVTSAQQQSSNTNIDLKKQDGLSIKSVSPRSSAEVAWDPLQSGDLASEASSILETDGASEPANDTPTLNTLEDSNNDIPDTPQDILNLATEIPLPKIETDEAMDNIVTSESAKKSNEDLEEQVKHTTEKVECNEEKTVLSNVANEPEETNFDQEIHLLKTEKEPNLEEVKSEKEGNEHSTGITNVEPQGQGVESVDLPEKSNDDTKSDPEKAEMSIETSQQVLPNSSTQEIDIVESQANEDKNNMHANSVKQSPSSDKKTDDEEHTKEAEEMNPIANKSDEFTKEQLKQREMELAEKLRENATLSAVISTLKDRLRSAQENKESALKSSSAGNSALEKRIDNITKERDQVREKLATLQTEMQQVVAQKDQRISELFAEGERLSKQELKLSNMIKQLRTKAVENEKAFAELKKKFNDSQKEVTAFKAKSTKLAESEKKLSG</sequence>
<dbReference type="Proteomes" id="UP001479436">
    <property type="component" value="Unassembled WGS sequence"/>
</dbReference>
<feature type="region of interest" description="Disordered" evidence="1">
    <location>
        <begin position="265"/>
        <end position="394"/>
    </location>
</feature>
<dbReference type="InterPro" id="IPR052602">
    <property type="entry name" value="Growth_transcription_reg"/>
</dbReference>
<feature type="compositionally biased region" description="Basic and acidic residues" evidence="1">
    <location>
        <begin position="362"/>
        <end position="376"/>
    </location>
</feature>
<accession>A0ABR2VM47</accession>
<dbReference type="PANTHER" id="PTHR46515">
    <property type="entry name" value="TATA ELEMENT MODULATORY FACTOR TMF1"/>
    <property type="match status" value="1"/>
</dbReference>
<dbReference type="PANTHER" id="PTHR46515:SF1">
    <property type="entry name" value="TATA ELEMENT MODULATORY FACTOR"/>
    <property type="match status" value="1"/>
</dbReference>
<feature type="compositionally biased region" description="Basic and acidic residues" evidence="1">
    <location>
        <begin position="420"/>
        <end position="431"/>
    </location>
</feature>
<keyword evidence="3" id="KW-1185">Reference proteome</keyword>
<feature type="compositionally biased region" description="Basic and acidic residues" evidence="1">
    <location>
        <begin position="37"/>
        <end position="53"/>
    </location>
</feature>
<feature type="compositionally biased region" description="Polar residues" evidence="1">
    <location>
        <begin position="284"/>
        <end position="293"/>
    </location>
</feature>
<feature type="compositionally biased region" description="Polar residues" evidence="1">
    <location>
        <begin position="1"/>
        <end position="23"/>
    </location>
</feature>